<keyword evidence="1" id="KW-0472">Membrane</keyword>
<dbReference type="InParanoid" id="A0A545AUM1"/>
<dbReference type="RefSeq" id="WP_142704487.1">
    <property type="nucleotide sequence ID" value="NZ_VIRS01000006.1"/>
</dbReference>
<feature type="transmembrane region" description="Helical" evidence="1">
    <location>
        <begin position="17"/>
        <end position="35"/>
    </location>
</feature>
<evidence type="ECO:0000313" key="3">
    <source>
        <dbReference type="Proteomes" id="UP000317982"/>
    </source>
</evidence>
<evidence type="ECO:0000313" key="2">
    <source>
        <dbReference type="EMBL" id="TQS45038.1"/>
    </source>
</evidence>
<dbReference type="OrthoDB" id="4247102at2"/>
<evidence type="ECO:0000256" key="1">
    <source>
        <dbReference type="SAM" id="Phobius"/>
    </source>
</evidence>
<comment type="caution">
    <text evidence="2">The sequence shown here is derived from an EMBL/GenBank/DDBJ whole genome shotgun (WGS) entry which is preliminary data.</text>
</comment>
<name>A0A545AUM1_9ACTN</name>
<keyword evidence="1" id="KW-1133">Transmembrane helix</keyword>
<organism evidence="2 3">
    <name type="scientific">Cryptosporangium phraense</name>
    <dbReference type="NCBI Taxonomy" id="2593070"/>
    <lineage>
        <taxon>Bacteria</taxon>
        <taxon>Bacillati</taxon>
        <taxon>Actinomycetota</taxon>
        <taxon>Actinomycetes</taxon>
        <taxon>Cryptosporangiales</taxon>
        <taxon>Cryptosporangiaceae</taxon>
        <taxon>Cryptosporangium</taxon>
    </lineage>
</organism>
<keyword evidence="3" id="KW-1185">Reference proteome</keyword>
<accession>A0A545AUM1</accession>
<proteinExistence type="predicted"/>
<keyword evidence="1" id="KW-0812">Transmembrane</keyword>
<reference evidence="2 3" key="1">
    <citation type="submission" date="2019-07" db="EMBL/GenBank/DDBJ databases">
        <title>Cryptosporangium phraense sp. nov., isolated from plant litter.</title>
        <authorList>
            <person name="Suriyachadkun C."/>
        </authorList>
    </citation>
    <scope>NUCLEOTIDE SEQUENCE [LARGE SCALE GENOMIC DNA]</scope>
    <source>
        <strain evidence="2 3">A-T 5661</strain>
    </source>
</reference>
<gene>
    <name evidence="2" type="ORF">FL583_11095</name>
</gene>
<dbReference type="EMBL" id="VIRS01000006">
    <property type="protein sequence ID" value="TQS45038.1"/>
    <property type="molecule type" value="Genomic_DNA"/>
</dbReference>
<dbReference type="Proteomes" id="UP000317982">
    <property type="component" value="Unassembled WGS sequence"/>
</dbReference>
<protein>
    <submittedName>
        <fullName evidence="2">Uncharacterized protein</fullName>
    </submittedName>
</protein>
<sequence>MTNTTPDRSGPQILRPLLWVLLTIGMIGNAAATALGDNLPAHLAFGLVTLVSGGALIAQYVRRR</sequence>
<dbReference type="AlphaFoldDB" id="A0A545AUM1"/>
<feature type="transmembrane region" description="Helical" evidence="1">
    <location>
        <begin position="41"/>
        <end position="61"/>
    </location>
</feature>